<dbReference type="PANTHER" id="PTHR11559">
    <property type="entry name" value="CARBOXYLESTERASE"/>
    <property type="match status" value="1"/>
</dbReference>
<dbReference type="Gene3D" id="3.40.50.1820">
    <property type="entry name" value="alpha/beta hydrolase"/>
    <property type="match status" value="1"/>
</dbReference>
<dbReference type="AlphaFoldDB" id="A0A1V0B3S8"/>
<dbReference type="Pfam" id="PF00135">
    <property type="entry name" value="COesterase"/>
    <property type="match status" value="1"/>
</dbReference>
<comment type="similarity">
    <text evidence="2">Belongs to the 'GDXG' lipolytic enzyme family.</text>
</comment>
<evidence type="ECO:0000256" key="3">
    <source>
        <dbReference type="ARBA" id="ARBA00022801"/>
    </source>
</evidence>
<evidence type="ECO:0000256" key="1">
    <source>
        <dbReference type="ARBA" id="ARBA00005964"/>
    </source>
</evidence>
<dbReference type="PROSITE" id="PS51257">
    <property type="entry name" value="PROKAR_LIPOPROTEIN"/>
    <property type="match status" value="1"/>
</dbReference>
<organism evidence="6 7">
    <name type="scientific">Halopseudomonas phragmitis</name>
    <dbReference type="NCBI Taxonomy" id="1931241"/>
    <lineage>
        <taxon>Bacteria</taxon>
        <taxon>Pseudomonadati</taxon>
        <taxon>Pseudomonadota</taxon>
        <taxon>Gammaproteobacteria</taxon>
        <taxon>Pseudomonadales</taxon>
        <taxon>Pseudomonadaceae</taxon>
        <taxon>Halopseudomonas</taxon>
    </lineage>
</organism>
<sequence length="555" mass="58763">MLTTRSQLSLRGLFTVPLLSIALSGCLSGSGSSSAPTNPVSFVVQTEQGPVQGVDENGLLSFKGIPYAAPPIGDMRFSAPIPAADRGNAVLVADRFGPDCPQNPGLFEQGPFSEDCLFLNVYTPDLNGSHPVMVWIHGGAFETGSGGAAYNPERLVENGVTVVTLNYRLGLLGFMAHVDLSAESGESGNYGLMDQQAALAWVRANIAEFGGDAENITIFGESAGGHAVLSHLVSPASATLFDKAIIQSGSYMPAQRSLQQAETLGAEVAALAGCKVDTANCLRSLSPEDILQAQQDAKASGGPLNFGLIPISFLPVTDTDTLPQSIQSALASGQFNAKPVLIGSNLDEWRFYVGVALLRGIPVNELTYSALIQASTGADSATAELLAAAYPPETYGGVPYALSALGTDAVFACNSLQQTRQIAEHVTTFAYEFSDRNAPPLLPEVPDFDYGAAHAFELTYLFADRDLLTELSATLTGEQLALAQAMIDYWTAFAKNHNGELSAENAPLWPEFIPSSGERLLNLNPDDLNELSAALFDTTHRCSRSGSLNKFESKR</sequence>
<dbReference type="InterPro" id="IPR019819">
    <property type="entry name" value="Carboxylesterase_B_CS"/>
</dbReference>
<dbReference type="STRING" id="1931241.BVH74_06600"/>
<keyword evidence="4" id="KW-0732">Signal</keyword>
<evidence type="ECO:0000313" key="6">
    <source>
        <dbReference type="EMBL" id="AQZ94444.1"/>
    </source>
</evidence>
<dbReference type="Proteomes" id="UP000243488">
    <property type="component" value="Chromosome"/>
</dbReference>
<dbReference type="PROSITE" id="PS00122">
    <property type="entry name" value="CARBOXYLESTERASE_B_1"/>
    <property type="match status" value="1"/>
</dbReference>
<proteinExistence type="inferred from homology"/>
<evidence type="ECO:0000313" key="7">
    <source>
        <dbReference type="Proteomes" id="UP000243488"/>
    </source>
</evidence>
<dbReference type="GO" id="GO:0016787">
    <property type="term" value="F:hydrolase activity"/>
    <property type="evidence" value="ECO:0007669"/>
    <property type="project" value="UniProtKB-KW"/>
</dbReference>
<dbReference type="InterPro" id="IPR019826">
    <property type="entry name" value="Carboxylesterase_B_AS"/>
</dbReference>
<feature type="signal peptide" evidence="4">
    <location>
        <begin position="1"/>
        <end position="35"/>
    </location>
</feature>
<dbReference type="InterPro" id="IPR002018">
    <property type="entry name" value="CarbesteraseB"/>
</dbReference>
<accession>A0A1V0B3S8</accession>
<keyword evidence="3 4" id="KW-0378">Hydrolase</keyword>
<feature type="chain" id="PRO_5011818409" description="Carboxylic ester hydrolase" evidence="4">
    <location>
        <begin position="36"/>
        <end position="555"/>
    </location>
</feature>
<dbReference type="EC" id="3.1.1.-" evidence="4"/>
<evidence type="ECO:0000256" key="4">
    <source>
        <dbReference type="RuleBase" id="RU361235"/>
    </source>
</evidence>
<gene>
    <name evidence="6" type="ORF">BVH74_06600</name>
</gene>
<evidence type="ECO:0000259" key="5">
    <source>
        <dbReference type="Pfam" id="PF00135"/>
    </source>
</evidence>
<dbReference type="KEGG" id="ppha:BVH74_06600"/>
<dbReference type="PROSITE" id="PS00941">
    <property type="entry name" value="CARBOXYLESTERASE_B_2"/>
    <property type="match status" value="1"/>
</dbReference>
<dbReference type="InterPro" id="IPR050309">
    <property type="entry name" value="Type-B_Carboxylest/Lipase"/>
</dbReference>
<dbReference type="InterPro" id="IPR002168">
    <property type="entry name" value="Lipase_GDXG_HIS_AS"/>
</dbReference>
<feature type="domain" description="Carboxylesterase type B" evidence="5">
    <location>
        <begin position="43"/>
        <end position="525"/>
    </location>
</feature>
<comment type="similarity">
    <text evidence="1 4">Belongs to the type-B carboxylesterase/lipase family.</text>
</comment>
<dbReference type="EMBL" id="CP020100">
    <property type="protein sequence ID" value="AQZ94444.1"/>
    <property type="molecule type" value="Genomic_DNA"/>
</dbReference>
<dbReference type="RefSeq" id="WP_080049297.1">
    <property type="nucleotide sequence ID" value="NZ_CP020100.1"/>
</dbReference>
<reference evidence="6 7" key="1">
    <citation type="submission" date="2017-03" db="EMBL/GenBank/DDBJ databases">
        <title>Complete genome sequence of the novel DNRA strain Pseudomonas sp. S-6-2 isolated from Chinese polluted river sediment. Journal of Biotechnology.</title>
        <authorList>
            <person name="Li J."/>
            <person name="Xiang F."/>
            <person name="Wang L."/>
            <person name="Xi L."/>
            <person name="Liu J."/>
        </authorList>
    </citation>
    <scope>NUCLEOTIDE SEQUENCE [LARGE SCALE GENOMIC DNA]</scope>
    <source>
        <strain evidence="6 7">S-6-2</strain>
    </source>
</reference>
<dbReference type="PROSITE" id="PS01173">
    <property type="entry name" value="LIPASE_GDXG_HIS"/>
    <property type="match status" value="1"/>
</dbReference>
<dbReference type="SUPFAM" id="SSF53474">
    <property type="entry name" value="alpha/beta-Hydrolases"/>
    <property type="match status" value="1"/>
</dbReference>
<dbReference type="InterPro" id="IPR029058">
    <property type="entry name" value="AB_hydrolase_fold"/>
</dbReference>
<keyword evidence="7" id="KW-1185">Reference proteome</keyword>
<name>A0A1V0B3S8_9GAMM</name>
<evidence type="ECO:0000256" key="2">
    <source>
        <dbReference type="ARBA" id="ARBA00010515"/>
    </source>
</evidence>
<protein>
    <recommendedName>
        <fullName evidence="4">Carboxylic ester hydrolase</fullName>
        <ecNumber evidence="4">3.1.1.-</ecNumber>
    </recommendedName>
</protein>